<dbReference type="InterPro" id="IPR054505">
    <property type="entry name" value="Myb_DNA-bind_8"/>
</dbReference>
<comment type="caution">
    <text evidence="3">The sequence shown here is derived from an EMBL/GenBank/DDBJ whole genome shotgun (WGS) entry which is preliminary data.</text>
</comment>
<feature type="region of interest" description="Disordered" evidence="1">
    <location>
        <begin position="63"/>
        <end position="124"/>
    </location>
</feature>
<sequence length="204" mass="22617">MSTSNDNPMARFLFAILKQKNLKDIDWNEVARDSVLVEEISNGHAARMRYARFRDAMLGVEPTRRNRTASTASKSRVTKPKKETKIRKGDGSRSTSGVRIKEESVHSILDSRMTPGLTPGSLSSTSPIIDQAMHHQRLMTPTSDHDFFNSPPVPTIASPPADVLNSQSLFDFQASSCPSHDDSAWQQGMPFSAFSAAYHFDDFG</sequence>
<proteinExistence type="predicted"/>
<dbReference type="Pfam" id="PF22980">
    <property type="entry name" value="Myb_DNA-bind_8"/>
    <property type="match status" value="1"/>
</dbReference>
<dbReference type="OrthoDB" id="3944408at2759"/>
<evidence type="ECO:0000259" key="2">
    <source>
        <dbReference type="Pfam" id="PF22980"/>
    </source>
</evidence>
<feature type="compositionally biased region" description="Basic and acidic residues" evidence="1">
    <location>
        <begin position="80"/>
        <end position="91"/>
    </location>
</feature>
<evidence type="ECO:0000313" key="3">
    <source>
        <dbReference type="EMBL" id="KAH7040559.1"/>
    </source>
</evidence>
<gene>
    <name evidence="3" type="ORF">B0I36DRAFT_219722</name>
</gene>
<feature type="non-terminal residue" evidence="3">
    <location>
        <position position="1"/>
    </location>
</feature>
<reference evidence="3" key="1">
    <citation type="journal article" date="2021" name="Nat. Commun.">
        <title>Genetic determinants of endophytism in the Arabidopsis root mycobiome.</title>
        <authorList>
            <person name="Mesny F."/>
            <person name="Miyauchi S."/>
            <person name="Thiergart T."/>
            <person name="Pickel B."/>
            <person name="Atanasova L."/>
            <person name="Karlsson M."/>
            <person name="Huettel B."/>
            <person name="Barry K.W."/>
            <person name="Haridas S."/>
            <person name="Chen C."/>
            <person name="Bauer D."/>
            <person name="Andreopoulos W."/>
            <person name="Pangilinan J."/>
            <person name="LaButti K."/>
            <person name="Riley R."/>
            <person name="Lipzen A."/>
            <person name="Clum A."/>
            <person name="Drula E."/>
            <person name="Henrissat B."/>
            <person name="Kohler A."/>
            <person name="Grigoriev I.V."/>
            <person name="Martin F.M."/>
            <person name="Hacquard S."/>
        </authorList>
    </citation>
    <scope>NUCLEOTIDE SEQUENCE</scope>
    <source>
        <strain evidence="3">MPI-CAGE-CH-0230</strain>
    </source>
</reference>
<dbReference type="RefSeq" id="XP_046018614.1">
    <property type="nucleotide sequence ID" value="XM_046149017.1"/>
</dbReference>
<evidence type="ECO:0000256" key="1">
    <source>
        <dbReference type="SAM" id="MobiDB-lite"/>
    </source>
</evidence>
<protein>
    <recommendedName>
        <fullName evidence="2">Myb-like DNA-binding domain-containing protein</fullName>
    </recommendedName>
</protein>
<name>A0A9P9BZX4_9PEZI</name>
<accession>A0A9P9BZX4</accession>
<dbReference type="AlphaFoldDB" id="A0A9P9BZX4"/>
<feature type="domain" description="Myb-like DNA-binding" evidence="2">
    <location>
        <begin position="9"/>
        <end position="57"/>
    </location>
</feature>
<keyword evidence="4" id="KW-1185">Reference proteome</keyword>
<evidence type="ECO:0000313" key="4">
    <source>
        <dbReference type="Proteomes" id="UP000756346"/>
    </source>
</evidence>
<organism evidence="3 4">
    <name type="scientific">Microdochium trichocladiopsis</name>
    <dbReference type="NCBI Taxonomy" id="1682393"/>
    <lineage>
        <taxon>Eukaryota</taxon>
        <taxon>Fungi</taxon>
        <taxon>Dikarya</taxon>
        <taxon>Ascomycota</taxon>
        <taxon>Pezizomycotina</taxon>
        <taxon>Sordariomycetes</taxon>
        <taxon>Xylariomycetidae</taxon>
        <taxon>Xylariales</taxon>
        <taxon>Microdochiaceae</taxon>
        <taxon>Microdochium</taxon>
    </lineage>
</organism>
<dbReference type="GeneID" id="70178563"/>
<dbReference type="Proteomes" id="UP000756346">
    <property type="component" value="Unassembled WGS sequence"/>
</dbReference>
<dbReference type="EMBL" id="JAGTJQ010000001">
    <property type="protein sequence ID" value="KAH7040559.1"/>
    <property type="molecule type" value="Genomic_DNA"/>
</dbReference>